<evidence type="ECO:0000313" key="1">
    <source>
        <dbReference type="Proteomes" id="UP000887579"/>
    </source>
</evidence>
<evidence type="ECO:0000313" key="2">
    <source>
        <dbReference type="WBParaSite" id="ES5_v2.g16850.t1"/>
    </source>
</evidence>
<proteinExistence type="predicted"/>
<organism evidence="1 2">
    <name type="scientific">Panagrolaimus sp. ES5</name>
    <dbReference type="NCBI Taxonomy" id="591445"/>
    <lineage>
        <taxon>Eukaryota</taxon>
        <taxon>Metazoa</taxon>
        <taxon>Ecdysozoa</taxon>
        <taxon>Nematoda</taxon>
        <taxon>Chromadorea</taxon>
        <taxon>Rhabditida</taxon>
        <taxon>Tylenchina</taxon>
        <taxon>Panagrolaimomorpha</taxon>
        <taxon>Panagrolaimoidea</taxon>
        <taxon>Panagrolaimidae</taxon>
        <taxon>Panagrolaimus</taxon>
    </lineage>
</organism>
<name>A0AC34FHS0_9BILA</name>
<protein>
    <submittedName>
        <fullName evidence="2">Uncharacterized protein</fullName>
    </submittedName>
</protein>
<dbReference type="Proteomes" id="UP000887579">
    <property type="component" value="Unplaced"/>
</dbReference>
<sequence length="173" mass="19334">MDDLISRGQIIENAINSDISNSKLTKIKQQNFSMMGLPLLRNLSLSNLVPPALHIILSAVNTIIFDYVNKREGDDNALFEAILKLNVRVYHPGNTFAGNETRKILNFIRGDGKNLEAFGVDLLKAVAKIEPFAVARDLTEAEIDGLEAAIDSFFELIKEHHPNFPNQRPKLHS</sequence>
<reference evidence="2" key="1">
    <citation type="submission" date="2022-11" db="UniProtKB">
        <authorList>
            <consortium name="WormBaseParasite"/>
        </authorList>
    </citation>
    <scope>IDENTIFICATION</scope>
</reference>
<accession>A0AC34FHS0</accession>
<dbReference type="WBParaSite" id="ES5_v2.g16850.t1">
    <property type="protein sequence ID" value="ES5_v2.g16850.t1"/>
    <property type="gene ID" value="ES5_v2.g16850"/>
</dbReference>